<accession>A0ABU9BPL9</accession>
<sequence length="301" mass="35135">MPVFIVGFARSGTTLCQRLVCEHLGLPTLPETHFFERLYKYHPSDRFISSQGARGLLRELSEYLPLDLGNFRDLLAMEPVRIRELFLRIVAEQLGSRNQALRGRWLEKTPLHALHAPRIAKMFSRAQFICMVRNPEMAFASRRELNEPGKGWGEAWRPIEALCTEWRGLMKSMREFDERQPGRLLYVRLEDLSARPGRELGRISRFLQLQSDDAQGEVDEEMLLHPTEIWKADALKPADSDIANRAGRSQLDPYDRWRVQTLLAPEMKTFKYLDPQVTAPEMDPLHRKLIESLDWYMNPRY</sequence>
<dbReference type="RefSeq" id="WP_341424844.1">
    <property type="nucleotide sequence ID" value="NZ_JBBUTG010000003.1"/>
</dbReference>
<reference evidence="1 2" key="1">
    <citation type="submission" date="2024-04" db="EMBL/GenBank/DDBJ databases">
        <title>Novel species of the genus Ideonella isolated from streams.</title>
        <authorList>
            <person name="Lu H."/>
        </authorList>
    </citation>
    <scope>NUCLEOTIDE SEQUENCE [LARGE SCALE GENOMIC DNA]</scope>
    <source>
        <strain evidence="1 2">DXS29W</strain>
    </source>
</reference>
<keyword evidence="1" id="KW-0808">Transferase</keyword>
<dbReference type="InterPro" id="IPR027417">
    <property type="entry name" value="P-loop_NTPase"/>
</dbReference>
<evidence type="ECO:0000313" key="1">
    <source>
        <dbReference type="EMBL" id="MEK8030478.1"/>
    </source>
</evidence>
<dbReference type="Proteomes" id="UP001371218">
    <property type="component" value="Unassembled WGS sequence"/>
</dbReference>
<proteinExistence type="predicted"/>
<keyword evidence="2" id="KW-1185">Reference proteome</keyword>
<dbReference type="EMBL" id="JBBUTG010000003">
    <property type="protein sequence ID" value="MEK8030478.1"/>
    <property type="molecule type" value="Genomic_DNA"/>
</dbReference>
<evidence type="ECO:0000313" key="2">
    <source>
        <dbReference type="Proteomes" id="UP001371218"/>
    </source>
</evidence>
<organism evidence="1 2">
    <name type="scientific">Ideonella lacteola</name>
    <dbReference type="NCBI Taxonomy" id="2984193"/>
    <lineage>
        <taxon>Bacteria</taxon>
        <taxon>Pseudomonadati</taxon>
        <taxon>Pseudomonadota</taxon>
        <taxon>Betaproteobacteria</taxon>
        <taxon>Burkholderiales</taxon>
        <taxon>Sphaerotilaceae</taxon>
        <taxon>Ideonella</taxon>
    </lineage>
</organism>
<dbReference type="EC" id="2.8.2.-" evidence="1"/>
<protein>
    <submittedName>
        <fullName evidence="1">Sulfotransferase</fullName>
        <ecNumber evidence="1">2.8.2.-</ecNumber>
    </submittedName>
</protein>
<dbReference type="SUPFAM" id="SSF52540">
    <property type="entry name" value="P-loop containing nucleoside triphosphate hydrolases"/>
    <property type="match status" value="1"/>
</dbReference>
<dbReference type="GO" id="GO:0016740">
    <property type="term" value="F:transferase activity"/>
    <property type="evidence" value="ECO:0007669"/>
    <property type="project" value="UniProtKB-KW"/>
</dbReference>
<comment type="caution">
    <text evidence="1">The sequence shown here is derived from an EMBL/GenBank/DDBJ whole genome shotgun (WGS) entry which is preliminary data.</text>
</comment>
<name>A0ABU9BPL9_9BURK</name>
<dbReference type="Gene3D" id="3.40.50.300">
    <property type="entry name" value="P-loop containing nucleotide triphosphate hydrolases"/>
    <property type="match status" value="1"/>
</dbReference>
<dbReference type="Pfam" id="PF13469">
    <property type="entry name" value="Sulfotransfer_3"/>
    <property type="match status" value="1"/>
</dbReference>
<gene>
    <name evidence="1" type="ORF">AACH06_06535</name>
</gene>